<evidence type="ECO:0000313" key="2">
    <source>
        <dbReference type="Proteomes" id="UP000054058"/>
    </source>
</evidence>
<comment type="caution">
    <text evidence="1">The sequence shown here is derived from an EMBL/GenBank/DDBJ whole genome shotgun (WGS) entry which is preliminary data.</text>
</comment>
<keyword evidence="2" id="KW-1185">Reference proteome</keyword>
<protein>
    <submittedName>
        <fullName evidence="1">Uncharacterized protein</fullName>
    </submittedName>
</protein>
<name>X7E5C1_9GAMM</name>
<evidence type="ECO:0000313" key="1">
    <source>
        <dbReference type="EMBL" id="ETX11157.1"/>
    </source>
</evidence>
<dbReference type="AlphaFoldDB" id="X7E5C1"/>
<accession>X7E5C1</accession>
<gene>
    <name evidence="1" type="ORF">MUS1_11495</name>
</gene>
<proteinExistence type="predicted"/>
<organism evidence="1 2">
    <name type="scientific">Marinomonas ushuaiensis DSM 15871</name>
    <dbReference type="NCBI Taxonomy" id="1122207"/>
    <lineage>
        <taxon>Bacteria</taxon>
        <taxon>Pseudomonadati</taxon>
        <taxon>Pseudomonadota</taxon>
        <taxon>Gammaproteobacteria</taxon>
        <taxon>Oceanospirillales</taxon>
        <taxon>Oceanospirillaceae</taxon>
        <taxon>Marinomonas</taxon>
    </lineage>
</organism>
<reference evidence="1 2" key="1">
    <citation type="submission" date="2014-01" db="EMBL/GenBank/DDBJ databases">
        <title>Marinomonas ushuaiensis DSM 15871 Genome Sequencing.</title>
        <authorList>
            <person name="Lai Q."/>
            <person name="Shao Z.S."/>
        </authorList>
    </citation>
    <scope>NUCLEOTIDE SEQUENCE [LARGE SCALE GENOMIC DNA]</scope>
    <source>
        <strain evidence="1 2">DSM 15871</strain>
    </source>
</reference>
<dbReference type="Proteomes" id="UP000054058">
    <property type="component" value="Unassembled WGS sequence"/>
</dbReference>
<dbReference type="PATRIC" id="fig|1122207.3.peg.1430"/>
<dbReference type="EMBL" id="JAMB01000005">
    <property type="protein sequence ID" value="ETX11157.1"/>
    <property type="molecule type" value="Genomic_DNA"/>
</dbReference>
<sequence length="100" mass="11603">MEYLVFDLKLIDIVKSSSILYPYKASIKLNMLKVSCDPKQICSKPVLFDLEKYLVEIGVGENRSRILKITSFFVIDEKQESLIITDYPKHIKSVLDVFEK</sequence>